<keyword evidence="2" id="KW-1185">Reference proteome</keyword>
<reference evidence="1 2" key="1">
    <citation type="submission" date="2019-02" db="EMBL/GenBank/DDBJ databases">
        <title>Deep-cultivation of Planctomycetes and their phenomic and genomic characterization uncovers novel biology.</title>
        <authorList>
            <person name="Wiegand S."/>
            <person name="Jogler M."/>
            <person name="Boedeker C."/>
            <person name="Pinto D."/>
            <person name="Vollmers J."/>
            <person name="Rivas-Marin E."/>
            <person name="Kohn T."/>
            <person name="Peeters S.H."/>
            <person name="Heuer A."/>
            <person name="Rast P."/>
            <person name="Oberbeckmann S."/>
            <person name="Bunk B."/>
            <person name="Jeske O."/>
            <person name="Meyerdierks A."/>
            <person name="Storesund J.E."/>
            <person name="Kallscheuer N."/>
            <person name="Luecker S."/>
            <person name="Lage O.M."/>
            <person name="Pohl T."/>
            <person name="Merkel B.J."/>
            <person name="Hornburger P."/>
            <person name="Mueller R.-W."/>
            <person name="Bruemmer F."/>
            <person name="Labrenz M."/>
            <person name="Spormann A.M."/>
            <person name="Op Den Camp H."/>
            <person name="Overmann J."/>
            <person name="Amann R."/>
            <person name="Jetten M.S.M."/>
            <person name="Mascher T."/>
            <person name="Medema M.H."/>
            <person name="Devos D.P."/>
            <person name="Kaster A.-K."/>
            <person name="Ovreas L."/>
            <person name="Rohde M."/>
            <person name="Galperin M.Y."/>
            <person name="Jogler C."/>
        </authorList>
    </citation>
    <scope>NUCLEOTIDE SEQUENCE [LARGE SCALE GENOMIC DNA]</scope>
    <source>
        <strain evidence="1 2">KOR42</strain>
    </source>
</reference>
<organism evidence="1 2">
    <name type="scientific">Thalassoglobus neptunius</name>
    <dbReference type="NCBI Taxonomy" id="1938619"/>
    <lineage>
        <taxon>Bacteria</taxon>
        <taxon>Pseudomonadati</taxon>
        <taxon>Planctomycetota</taxon>
        <taxon>Planctomycetia</taxon>
        <taxon>Planctomycetales</taxon>
        <taxon>Planctomycetaceae</taxon>
        <taxon>Thalassoglobus</taxon>
    </lineage>
</organism>
<accession>A0A5C5WLH7</accession>
<name>A0A5C5WLH7_9PLAN</name>
<protein>
    <submittedName>
        <fullName evidence="1">Uncharacterized protein</fullName>
    </submittedName>
</protein>
<dbReference type="Proteomes" id="UP000317243">
    <property type="component" value="Unassembled WGS sequence"/>
</dbReference>
<evidence type="ECO:0000313" key="2">
    <source>
        <dbReference type="Proteomes" id="UP000317243"/>
    </source>
</evidence>
<dbReference type="EMBL" id="SIHI01000013">
    <property type="protein sequence ID" value="TWT51528.1"/>
    <property type="molecule type" value="Genomic_DNA"/>
</dbReference>
<gene>
    <name evidence="1" type="ORF">KOR42_35760</name>
</gene>
<comment type="caution">
    <text evidence="1">The sequence shown here is derived from an EMBL/GenBank/DDBJ whole genome shotgun (WGS) entry which is preliminary data.</text>
</comment>
<dbReference type="AlphaFoldDB" id="A0A5C5WLH7"/>
<sequence length="73" mass="9099">MKIMPFERPQRKLQLERNDLQMFTKFSDRNRLSLKFLMLIRFGKNQWSAIVWDQKLRSLNWLDVERIEELLCR</sequence>
<proteinExistence type="predicted"/>
<evidence type="ECO:0000313" key="1">
    <source>
        <dbReference type="EMBL" id="TWT51528.1"/>
    </source>
</evidence>